<reference evidence="4" key="1">
    <citation type="submission" date="2021-06" db="EMBL/GenBank/DDBJ databases">
        <authorList>
            <person name="Hodson N. C."/>
            <person name="Mongue J. A."/>
            <person name="Jaron S. K."/>
        </authorList>
    </citation>
    <scope>NUCLEOTIDE SEQUENCE</scope>
</reference>
<dbReference type="GO" id="GO:0140662">
    <property type="term" value="F:ATP-dependent protein folding chaperone"/>
    <property type="evidence" value="ECO:0007669"/>
    <property type="project" value="InterPro"/>
</dbReference>
<protein>
    <recommendedName>
        <fullName evidence="6">Heat shock protein 70</fullName>
    </recommendedName>
</protein>
<dbReference type="GO" id="GO:0005524">
    <property type="term" value="F:ATP binding"/>
    <property type="evidence" value="ECO:0007669"/>
    <property type="project" value="UniProtKB-KW"/>
</dbReference>
<proteinExistence type="inferred from homology"/>
<gene>
    <name evidence="4" type="ORF">AFUS01_LOCUS20871</name>
</gene>
<dbReference type="InterPro" id="IPR013126">
    <property type="entry name" value="Hsp_70_fam"/>
</dbReference>
<evidence type="ECO:0000256" key="3">
    <source>
        <dbReference type="ARBA" id="ARBA00022840"/>
    </source>
</evidence>
<sequence length="468" mass="53229">EEFALRFLHYLTEKNARDSTHLEFASVMYTDKMEKALKEKSHYIPEKELQHYHEEAVQNSLQALSKVKPLSEKQINKVKEHVTPEYQKFKIINARKKTLNFPAIGIDFGTTYCCVAVCRNNGEVEIIPNSVGENTTPSYVRLDADEVIVGNHAKDTAYRSLQETIYDLKRMCGRHFNDPNIQKLSKYWPFDLDKGEDGKIQIKVQNQTLLPEQVLTHLLTYLKGTADEFLGDPVINAVITVPAYFDPKQRAITKDACDKVGLNVLQFISEPAAAAVAYGLHYKNEDTKRNCLVFDLGAGTFDIAVLKFHKNKIKIKAIGGDPFLGGVDFDNSMIDYCVEAFEREHRINLMTAGSKSERDKRLNRIKTECEIQKRQLSSSTKAKVSVDPIHGDIPLVVPFTRDVFYKIIKPSVDKCMEIVDQVLRKCEMKETDIDDIMILGGSSRIPYVQSRLSEKFGGRSLLKRVKPE</sequence>
<dbReference type="EMBL" id="CAJVCH010229348">
    <property type="protein sequence ID" value="CAG7732350.1"/>
    <property type="molecule type" value="Genomic_DNA"/>
</dbReference>
<comment type="caution">
    <text evidence="4">The sequence shown here is derived from an EMBL/GenBank/DDBJ whole genome shotgun (WGS) entry which is preliminary data.</text>
</comment>
<organism evidence="4 5">
    <name type="scientific">Allacma fusca</name>
    <dbReference type="NCBI Taxonomy" id="39272"/>
    <lineage>
        <taxon>Eukaryota</taxon>
        <taxon>Metazoa</taxon>
        <taxon>Ecdysozoa</taxon>
        <taxon>Arthropoda</taxon>
        <taxon>Hexapoda</taxon>
        <taxon>Collembola</taxon>
        <taxon>Symphypleona</taxon>
        <taxon>Sminthuridae</taxon>
        <taxon>Allacma</taxon>
    </lineage>
</organism>
<dbReference type="AlphaFoldDB" id="A0A8J2P5A8"/>
<comment type="similarity">
    <text evidence="1">Belongs to the heat shock protein 70 family.</text>
</comment>
<dbReference type="InterPro" id="IPR018181">
    <property type="entry name" value="Heat_shock_70_CS"/>
</dbReference>
<name>A0A8J2P5A8_9HEXA</name>
<evidence type="ECO:0000313" key="5">
    <source>
        <dbReference type="Proteomes" id="UP000708208"/>
    </source>
</evidence>
<dbReference type="PROSITE" id="PS01036">
    <property type="entry name" value="HSP70_3"/>
    <property type="match status" value="1"/>
</dbReference>
<feature type="non-terminal residue" evidence="4">
    <location>
        <position position="468"/>
    </location>
</feature>
<evidence type="ECO:0000256" key="1">
    <source>
        <dbReference type="ARBA" id="ARBA00007381"/>
    </source>
</evidence>
<dbReference type="FunFam" id="3.90.640.10:FF:000003">
    <property type="entry name" value="Molecular chaperone DnaK"/>
    <property type="match status" value="1"/>
</dbReference>
<evidence type="ECO:0000256" key="2">
    <source>
        <dbReference type="ARBA" id="ARBA00022741"/>
    </source>
</evidence>
<dbReference type="Proteomes" id="UP000708208">
    <property type="component" value="Unassembled WGS sequence"/>
</dbReference>
<keyword evidence="5" id="KW-1185">Reference proteome</keyword>
<keyword evidence="3" id="KW-0067">ATP-binding</keyword>
<evidence type="ECO:0000313" key="4">
    <source>
        <dbReference type="EMBL" id="CAG7732350.1"/>
    </source>
</evidence>
<dbReference type="Pfam" id="PF00012">
    <property type="entry name" value="HSP70"/>
    <property type="match status" value="1"/>
</dbReference>
<accession>A0A8J2P5A8</accession>
<dbReference type="OrthoDB" id="29851at2759"/>
<keyword evidence="2" id="KW-0547">Nucleotide-binding</keyword>
<dbReference type="PANTHER" id="PTHR19375">
    <property type="entry name" value="HEAT SHOCK PROTEIN 70KDA"/>
    <property type="match status" value="1"/>
</dbReference>
<feature type="non-terminal residue" evidence="4">
    <location>
        <position position="1"/>
    </location>
</feature>
<dbReference type="CDD" id="cd24028">
    <property type="entry name" value="ASKHA_NBD_HSP70_HSPA1-like"/>
    <property type="match status" value="1"/>
</dbReference>
<evidence type="ECO:0008006" key="6">
    <source>
        <dbReference type="Google" id="ProtNLM"/>
    </source>
</evidence>